<dbReference type="InterPro" id="IPR036388">
    <property type="entry name" value="WH-like_DNA-bd_sf"/>
</dbReference>
<protein>
    <submittedName>
        <fullName evidence="3">Uncharacterized protein</fullName>
    </submittedName>
</protein>
<dbReference type="Pfam" id="PF25213">
    <property type="entry name" value="HVO_A0261_N"/>
    <property type="match status" value="1"/>
</dbReference>
<name>A0A554N9G9_9EURY</name>
<dbReference type="InParanoid" id="A0A554N9G9"/>
<dbReference type="InterPro" id="IPR011991">
    <property type="entry name" value="ArsR-like_HTH"/>
</dbReference>
<sequence length="262" mass="28617">MDAREGIEFLAASTGRVAVLRTLDEAPRTPSDLQDATGASRSAVHRSLAGFEERGWVHKAGDARYELTAAGQHVVEQDERLARVVDRSDRFSEFLAEFERADDLPFPFDGEVAVGTRTQPQAATEFFVDRLPEAPERLRGLCPVLTPQFVRSFEPVVSAGTDIELVHHEPTVRQAFEAYPETMELAVNAPNVTTVVTEDPLAAGLTLCDGAVFLGAFGGRGEFRACLHSTDESLRTWGEGWYTEVVSGATPLTDQRAELDPA</sequence>
<gene>
    <name evidence="3" type="ORF">DP107_10310</name>
</gene>
<dbReference type="InterPro" id="IPR013561">
    <property type="entry name" value="FilR1_middle_dom"/>
</dbReference>
<organism evidence="3 4">
    <name type="scientific">Haloglomus irregulare</name>
    <dbReference type="NCBI Taxonomy" id="2234134"/>
    <lineage>
        <taxon>Archaea</taxon>
        <taxon>Methanobacteriati</taxon>
        <taxon>Methanobacteriota</taxon>
        <taxon>Stenosarchaea group</taxon>
        <taxon>Halobacteria</taxon>
        <taxon>Halobacteriales</taxon>
        <taxon>Natronomonadaceae</taxon>
        <taxon>Haloglomus</taxon>
    </lineage>
</organism>
<dbReference type="InterPro" id="IPR036390">
    <property type="entry name" value="WH_DNA-bd_sf"/>
</dbReference>
<feature type="domain" description="HVO-A0261-like N-terminal" evidence="2">
    <location>
        <begin position="4"/>
        <end position="90"/>
    </location>
</feature>
<accession>A0A554N9G9</accession>
<evidence type="ECO:0000259" key="1">
    <source>
        <dbReference type="Pfam" id="PF08350"/>
    </source>
</evidence>
<keyword evidence="4" id="KW-1185">Reference proteome</keyword>
<dbReference type="CDD" id="cd00090">
    <property type="entry name" value="HTH_ARSR"/>
    <property type="match status" value="1"/>
</dbReference>
<feature type="domain" description="Methanogenesis regulatory protein FilR1 middle" evidence="1">
    <location>
        <begin position="120"/>
        <end position="245"/>
    </location>
</feature>
<dbReference type="EMBL" id="QMDX01000005">
    <property type="protein sequence ID" value="TSD14023.1"/>
    <property type="molecule type" value="Genomic_DNA"/>
</dbReference>
<dbReference type="InterPro" id="IPR057527">
    <property type="entry name" value="HVO_A0261-like_N"/>
</dbReference>
<evidence type="ECO:0000313" key="4">
    <source>
        <dbReference type="Proteomes" id="UP000319894"/>
    </source>
</evidence>
<dbReference type="AlphaFoldDB" id="A0A554N9G9"/>
<dbReference type="Pfam" id="PF08350">
    <property type="entry name" value="FilR1_middle"/>
    <property type="match status" value="1"/>
</dbReference>
<dbReference type="OrthoDB" id="230385at2157"/>
<dbReference type="SUPFAM" id="SSF46785">
    <property type="entry name" value="Winged helix' DNA-binding domain"/>
    <property type="match status" value="1"/>
</dbReference>
<evidence type="ECO:0000259" key="2">
    <source>
        <dbReference type="Pfam" id="PF25213"/>
    </source>
</evidence>
<dbReference type="Gene3D" id="1.10.10.10">
    <property type="entry name" value="Winged helix-like DNA-binding domain superfamily/Winged helix DNA-binding domain"/>
    <property type="match status" value="1"/>
</dbReference>
<dbReference type="Proteomes" id="UP000319894">
    <property type="component" value="Unassembled WGS sequence"/>
</dbReference>
<proteinExistence type="predicted"/>
<comment type="caution">
    <text evidence="3">The sequence shown here is derived from an EMBL/GenBank/DDBJ whole genome shotgun (WGS) entry which is preliminary data.</text>
</comment>
<dbReference type="RefSeq" id="WP_144262074.1">
    <property type="nucleotide sequence ID" value="NZ_QMDX01000005.1"/>
</dbReference>
<reference evidence="3 4" key="1">
    <citation type="submission" date="2018-06" db="EMBL/GenBank/DDBJ databases">
        <title>Natronomonas sp. F16-60 a new haloarchaeon isolated from a solar saltern of Isla Cristina, Huelva, Spain.</title>
        <authorList>
            <person name="Duran-Viseras A."/>
            <person name="Sanchez-Porro C."/>
            <person name="Ventosa A."/>
        </authorList>
    </citation>
    <scope>NUCLEOTIDE SEQUENCE [LARGE SCALE GENOMIC DNA]</scope>
    <source>
        <strain evidence="3 4">F16-60</strain>
    </source>
</reference>
<evidence type="ECO:0000313" key="3">
    <source>
        <dbReference type="EMBL" id="TSD14023.1"/>
    </source>
</evidence>